<evidence type="ECO:0000256" key="5">
    <source>
        <dbReference type="RuleBase" id="RU000564"/>
    </source>
</evidence>
<protein>
    <recommendedName>
        <fullName evidence="5">50S ribosomal protein L31</fullName>
    </recommendedName>
</protein>
<dbReference type="PROSITE" id="PS01143">
    <property type="entry name" value="RIBOSOMAL_L31"/>
    <property type="match status" value="1"/>
</dbReference>
<dbReference type="KEGG" id="mpt:Mpe_A1281"/>
<dbReference type="EMBL" id="CP000555">
    <property type="protein sequence ID" value="ABM94243.1"/>
    <property type="molecule type" value="Genomic_DNA"/>
</dbReference>
<dbReference type="STRING" id="420662.Mpe_A1281"/>
<dbReference type="InterPro" id="IPR042105">
    <property type="entry name" value="Ribosomal_bL31_sf"/>
</dbReference>
<organism evidence="6 7">
    <name type="scientific">Methylibium petroleiphilum (strain ATCC BAA-1232 / LMG 22953 / PM1)</name>
    <dbReference type="NCBI Taxonomy" id="420662"/>
    <lineage>
        <taxon>Bacteria</taxon>
        <taxon>Pseudomonadati</taxon>
        <taxon>Pseudomonadota</taxon>
        <taxon>Betaproteobacteria</taxon>
        <taxon>Burkholderiales</taxon>
        <taxon>Sphaerotilaceae</taxon>
        <taxon>Methylibium</taxon>
    </lineage>
</organism>
<name>A2SFA4_METPP</name>
<comment type="subunit">
    <text evidence="2">Part of the 50S ribosomal subunit.</text>
</comment>
<keyword evidence="3 5" id="KW-0689">Ribosomal protein</keyword>
<dbReference type="PRINTS" id="PR01249">
    <property type="entry name" value="RIBOSOMALL31"/>
</dbReference>
<keyword evidence="7" id="KW-1185">Reference proteome</keyword>
<evidence type="ECO:0000256" key="3">
    <source>
        <dbReference type="ARBA" id="ARBA00022980"/>
    </source>
</evidence>
<dbReference type="Proteomes" id="UP000000366">
    <property type="component" value="Chromosome"/>
</dbReference>
<dbReference type="Gene3D" id="4.10.830.30">
    <property type="entry name" value="Ribosomal protein L31"/>
    <property type="match status" value="1"/>
</dbReference>
<dbReference type="InterPro" id="IPR034704">
    <property type="entry name" value="Ribosomal_bL28/bL31-like_sf"/>
</dbReference>
<sequence length="105" mass="11836">MAAVATQRGSRTQTLRGFEMKDGIHPSYRDVCFVDLSNGFKFVTRSCAQTRETVKMDDGRELPLFKLETTSESHPFYTGTQKSVDSLGGRVEKFRNKFAHLGAKK</sequence>
<dbReference type="NCBIfam" id="NF002462">
    <property type="entry name" value="PRK01678.1"/>
    <property type="match status" value="1"/>
</dbReference>
<dbReference type="NCBIfam" id="TIGR00105">
    <property type="entry name" value="L31"/>
    <property type="match status" value="1"/>
</dbReference>
<evidence type="ECO:0000313" key="6">
    <source>
        <dbReference type="EMBL" id="ABM94243.1"/>
    </source>
</evidence>
<proteinExistence type="inferred from homology"/>
<dbReference type="GO" id="GO:0006412">
    <property type="term" value="P:translation"/>
    <property type="evidence" value="ECO:0007669"/>
    <property type="project" value="InterPro"/>
</dbReference>
<evidence type="ECO:0000313" key="7">
    <source>
        <dbReference type="Proteomes" id="UP000000366"/>
    </source>
</evidence>
<evidence type="ECO:0000256" key="4">
    <source>
        <dbReference type="ARBA" id="ARBA00023274"/>
    </source>
</evidence>
<evidence type="ECO:0000256" key="1">
    <source>
        <dbReference type="ARBA" id="ARBA00008196"/>
    </source>
</evidence>
<dbReference type="SUPFAM" id="SSF143800">
    <property type="entry name" value="L28p-like"/>
    <property type="match status" value="1"/>
</dbReference>
<dbReference type="InterPro" id="IPR002150">
    <property type="entry name" value="Ribosomal_bL31"/>
</dbReference>
<dbReference type="Pfam" id="PF01197">
    <property type="entry name" value="Ribosomal_L31"/>
    <property type="match status" value="1"/>
</dbReference>
<keyword evidence="4 5" id="KW-0687">Ribonucleoprotein</keyword>
<reference evidence="6 7" key="1">
    <citation type="journal article" date="2007" name="J. Bacteriol.">
        <title>Whole-genome analysis of the methyl tert-butyl ether-degrading beta-proteobacterium Methylibium petroleiphilum PM1.</title>
        <authorList>
            <person name="Kane S.R."/>
            <person name="Chakicherla A.Y."/>
            <person name="Chain P.S.G."/>
            <person name="Schmidt R."/>
            <person name="Shin M.W."/>
            <person name="Legler T.C."/>
            <person name="Scow K.M."/>
            <person name="Larimer F.W."/>
            <person name="Lucas S.M."/>
            <person name="Richardson P.M."/>
            <person name="Hristova K.R."/>
        </authorList>
    </citation>
    <scope>NUCLEOTIDE SEQUENCE [LARGE SCALE GENOMIC DNA]</scope>
    <source>
        <strain evidence="7">ATCC BAA-1232 / LMG 22953 / PM1</strain>
    </source>
</reference>
<dbReference type="PANTHER" id="PTHR33280">
    <property type="entry name" value="50S RIBOSOMAL PROTEIN L31, CHLOROPLASTIC"/>
    <property type="match status" value="1"/>
</dbReference>
<accession>A2SFA4</accession>
<dbReference type="GO" id="GO:0005840">
    <property type="term" value="C:ribosome"/>
    <property type="evidence" value="ECO:0007669"/>
    <property type="project" value="UniProtKB-KW"/>
</dbReference>
<dbReference type="InterPro" id="IPR027493">
    <property type="entry name" value="Ribosomal_bL31_B"/>
</dbReference>
<comment type="similarity">
    <text evidence="1">Belongs to the bacterial ribosomal protein bL31 family. Type B subfamily.</text>
</comment>
<gene>
    <name evidence="6" type="ordered locus">Mpe_A1281</name>
</gene>
<dbReference type="eggNOG" id="COG0254">
    <property type="taxonomic scope" value="Bacteria"/>
</dbReference>
<dbReference type="AlphaFoldDB" id="A2SFA4"/>
<dbReference type="HOGENOM" id="CLU_114306_2_1_4"/>
<dbReference type="GO" id="GO:1990904">
    <property type="term" value="C:ribonucleoprotein complex"/>
    <property type="evidence" value="ECO:0007669"/>
    <property type="project" value="UniProtKB-KW"/>
</dbReference>
<dbReference type="PANTHER" id="PTHR33280:SF1">
    <property type="entry name" value="LARGE RIBOSOMAL SUBUNIT PROTEIN BL31C"/>
    <property type="match status" value="1"/>
</dbReference>
<evidence type="ECO:0000256" key="2">
    <source>
        <dbReference type="ARBA" id="ARBA00011838"/>
    </source>
</evidence>
<dbReference type="GO" id="GO:0003735">
    <property type="term" value="F:structural constituent of ribosome"/>
    <property type="evidence" value="ECO:0007669"/>
    <property type="project" value="InterPro"/>
</dbReference>